<proteinExistence type="predicted"/>
<dbReference type="AlphaFoldDB" id="A0A271LT03"/>
<protein>
    <submittedName>
        <fullName evidence="1">Uncharacterized protein</fullName>
    </submittedName>
</protein>
<comment type="caution">
    <text evidence="1">The sequence shown here is derived from an EMBL/GenBank/DDBJ whole genome shotgun (WGS) entry which is preliminary data.</text>
</comment>
<dbReference type="Proteomes" id="UP000216442">
    <property type="component" value="Unassembled WGS sequence"/>
</dbReference>
<sequence length="173" mass="18293">MQPGLNRSAELNSASIGAYRDAREMALRRVAENNRALIASTAVDPKMKAALARNTNAPSPPLTVPLLKAQSTPGKSAHANPRLIALDQALAAARRDIEKAGLRNTILGGMTTCIIDVTRLPVLAADPSTGATLTLSERPAAPKTDALDSSFETISLYDLLENFGMPPPKEPGR</sequence>
<evidence type="ECO:0000313" key="1">
    <source>
        <dbReference type="EMBL" id="PAQ11302.1"/>
    </source>
</evidence>
<accession>A0A271LT03</accession>
<keyword evidence="2" id="KW-1185">Reference proteome</keyword>
<reference evidence="1 2" key="1">
    <citation type="submission" date="2017-08" db="EMBL/GenBank/DDBJ databases">
        <title>Mesorhizobium wenxinae sp. nov., a novel rhizobial species isolated from root nodules of chickpea (Cicer arietinum L.).</title>
        <authorList>
            <person name="Zhang J."/>
        </authorList>
    </citation>
    <scope>NUCLEOTIDE SEQUENCE [LARGE SCALE GENOMIC DNA]</scope>
    <source>
        <strain evidence="1 2">SDW018</strain>
    </source>
</reference>
<gene>
    <name evidence="1" type="ORF">CIT26_04620</name>
</gene>
<evidence type="ECO:0000313" key="2">
    <source>
        <dbReference type="Proteomes" id="UP000216442"/>
    </source>
</evidence>
<dbReference type="EMBL" id="NPKJ01000019">
    <property type="protein sequence ID" value="PAQ11302.1"/>
    <property type="molecule type" value="Genomic_DNA"/>
</dbReference>
<organism evidence="1 2">
    <name type="scientific">Mesorhizobium temperatum</name>
    <dbReference type="NCBI Taxonomy" id="241416"/>
    <lineage>
        <taxon>Bacteria</taxon>
        <taxon>Pseudomonadati</taxon>
        <taxon>Pseudomonadota</taxon>
        <taxon>Alphaproteobacteria</taxon>
        <taxon>Hyphomicrobiales</taxon>
        <taxon>Phyllobacteriaceae</taxon>
        <taxon>Mesorhizobium</taxon>
    </lineage>
</organism>
<name>A0A271LT03_9HYPH</name>